<keyword evidence="1" id="KW-1133">Transmembrane helix</keyword>
<evidence type="ECO:0000256" key="1">
    <source>
        <dbReference type="SAM" id="Phobius"/>
    </source>
</evidence>
<dbReference type="AlphaFoldDB" id="A0A2M4AKF1"/>
<keyword evidence="1" id="KW-0472">Membrane</keyword>
<feature type="chain" id="PRO_5014934621" description="Secreted protein" evidence="2">
    <location>
        <begin position="21"/>
        <end position="215"/>
    </location>
</feature>
<protein>
    <recommendedName>
        <fullName evidence="4">Secreted protein</fullName>
    </recommendedName>
</protein>
<organism evidence="3">
    <name type="scientific">Anopheles triannulatus</name>
    <dbReference type="NCBI Taxonomy" id="58253"/>
    <lineage>
        <taxon>Eukaryota</taxon>
        <taxon>Metazoa</taxon>
        <taxon>Ecdysozoa</taxon>
        <taxon>Arthropoda</taxon>
        <taxon>Hexapoda</taxon>
        <taxon>Insecta</taxon>
        <taxon>Pterygota</taxon>
        <taxon>Neoptera</taxon>
        <taxon>Endopterygota</taxon>
        <taxon>Diptera</taxon>
        <taxon>Nematocera</taxon>
        <taxon>Culicoidea</taxon>
        <taxon>Culicidae</taxon>
        <taxon>Anophelinae</taxon>
        <taxon>Anopheles</taxon>
    </lineage>
</organism>
<evidence type="ECO:0000313" key="3">
    <source>
        <dbReference type="EMBL" id="MBW41234.1"/>
    </source>
</evidence>
<proteinExistence type="predicted"/>
<keyword evidence="1" id="KW-0812">Transmembrane</keyword>
<accession>A0A2M4AKF1</accession>
<keyword evidence="2" id="KW-0732">Signal</keyword>
<reference evidence="3" key="1">
    <citation type="submission" date="2018-01" db="EMBL/GenBank/DDBJ databases">
        <title>An insight into the sialome of Amazonian anophelines.</title>
        <authorList>
            <person name="Ribeiro J.M."/>
            <person name="Scarpassa V."/>
            <person name="Calvo E."/>
        </authorList>
    </citation>
    <scope>NUCLEOTIDE SEQUENCE</scope>
    <source>
        <tissue evidence="3">Salivary glands</tissue>
    </source>
</reference>
<sequence>MVPTLSSTAALLLLEPELAGVETTVVGICWFAFERLREDDGLSDCDDDCEDDCVKLNVTFFKAVLLSLSSKSSGFLETIDLASFAEVSAFWRVRLVMARELEAIVVTAGVGDPLTRVPPTLDRLVFAFELPALSWIFIAVVSAELLLEAAPNNTGLVGCLLVRRWFSCCVCCCCFGCCGCCIFFCCCLCLCCRCFVRFLGLGWGVFRSLVFAALC</sequence>
<dbReference type="EMBL" id="GGFK01007913">
    <property type="protein sequence ID" value="MBW41234.1"/>
    <property type="molecule type" value="Transcribed_RNA"/>
</dbReference>
<feature type="transmembrane region" description="Helical" evidence="1">
    <location>
        <begin position="195"/>
        <end position="214"/>
    </location>
</feature>
<evidence type="ECO:0008006" key="4">
    <source>
        <dbReference type="Google" id="ProtNLM"/>
    </source>
</evidence>
<name>A0A2M4AKF1_9DIPT</name>
<evidence type="ECO:0000256" key="2">
    <source>
        <dbReference type="SAM" id="SignalP"/>
    </source>
</evidence>
<feature type="signal peptide" evidence="2">
    <location>
        <begin position="1"/>
        <end position="20"/>
    </location>
</feature>